<keyword evidence="2" id="KW-1185">Reference proteome</keyword>
<evidence type="ECO:0000313" key="1">
    <source>
        <dbReference type="EMBL" id="UPK91585.1"/>
    </source>
</evidence>
<accession>A0ACD3YRR5</accession>
<dbReference type="EMBL" id="CP090031">
    <property type="protein sequence ID" value="UPK91585.1"/>
    <property type="molecule type" value="Genomic_DNA"/>
</dbReference>
<dbReference type="Proteomes" id="UP000830768">
    <property type="component" value="Chromosome 2"/>
</dbReference>
<sequence length="321" mass="34981">MFDEMLKRIPMFGHLLSHINPRGSLSTSIINGYLINTRSMAKSIFITGCSAGGIGSALAREFHSRGHHVMASGRTASEIDPALSPLGITTLVLDVTSSESIGSAARRIKSEMGGGLDVLVNNACVIHVMPFADEPVAEVRRLFDVNVFAIWAITQAFLPLLLEAKGLVVNIGSINAGLCPPLFGAYNASKTAVEALSRTMRRELAPLGVRVVIVKTGSVRSALFDHAEGITIPDKSIYAPLREWVARRGYLTGARFVELGDYARDVVGDLLREDVAPVIWRGGLALLGWVMSWFGWETMMDWQFIKGYGLVKLQYTKEESS</sequence>
<reference evidence="1" key="1">
    <citation type="submission" date="2021-11" db="EMBL/GenBank/DDBJ databases">
        <title>Fusarium solani-melongenae Genome sequencing and assembly.</title>
        <authorList>
            <person name="Xie S."/>
            <person name="Huang L."/>
            <person name="Zhang X."/>
        </authorList>
    </citation>
    <scope>NUCLEOTIDE SEQUENCE</scope>
    <source>
        <strain evidence="1">CRI 24-3</strain>
    </source>
</reference>
<name>A0ACD3YRR5_FUSSC</name>
<protein>
    <submittedName>
        <fullName evidence="1">Uncharacterized protein</fullName>
    </submittedName>
</protein>
<proteinExistence type="predicted"/>
<organism evidence="1 2">
    <name type="scientific">Fusarium solani subsp. cucurbitae</name>
    <name type="common">Neocosmosporum cucurbitae</name>
    <dbReference type="NCBI Taxonomy" id="2747967"/>
    <lineage>
        <taxon>Eukaryota</taxon>
        <taxon>Fungi</taxon>
        <taxon>Dikarya</taxon>
        <taxon>Ascomycota</taxon>
        <taxon>Pezizomycotina</taxon>
        <taxon>Sordariomycetes</taxon>
        <taxon>Hypocreomycetidae</taxon>
        <taxon>Hypocreales</taxon>
        <taxon>Nectriaceae</taxon>
        <taxon>Fusarium</taxon>
        <taxon>Fusarium solani species complex</taxon>
    </lineage>
</organism>
<gene>
    <name evidence="1" type="ORF">LCI18_002520</name>
</gene>
<evidence type="ECO:0000313" key="2">
    <source>
        <dbReference type="Proteomes" id="UP000830768"/>
    </source>
</evidence>